<protein>
    <recommendedName>
        <fullName evidence="4">DUF4177 domain-containing protein</fullName>
    </recommendedName>
</protein>
<keyword evidence="1" id="KW-0472">Membrane</keyword>
<dbReference type="EMBL" id="BSUM01000001">
    <property type="protein sequence ID" value="GMA31606.1"/>
    <property type="molecule type" value="Genomic_DNA"/>
</dbReference>
<reference evidence="2" key="1">
    <citation type="journal article" date="2014" name="Int. J. Syst. Evol. Microbiol.">
        <title>Complete genome sequence of Corynebacterium casei LMG S-19264T (=DSM 44701T), isolated from a smear-ripened cheese.</title>
        <authorList>
            <consortium name="US DOE Joint Genome Institute (JGI-PGF)"/>
            <person name="Walter F."/>
            <person name="Albersmeier A."/>
            <person name="Kalinowski J."/>
            <person name="Ruckert C."/>
        </authorList>
    </citation>
    <scope>NUCLEOTIDE SEQUENCE</scope>
    <source>
        <strain evidence="2">NBRC 112290</strain>
    </source>
</reference>
<keyword evidence="1" id="KW-1133">Transmembrane helix</keyword>
<keyword evidence="3" id="KW-1185">Reference proteome</keyword>
<evidence type="ECO:0000313" key="2">
    <source>
        <dbReference type="EMBL" id="GMA31606.1"/>
    </source>
</evidence>
<sequence length="99" mass="11341">MDEQWDYRVVKAPMNNPRGRQRTLNREARDGWEVVETTRGPLLRASDQVTLRRRKGYKAEQRAAAAARQAAKTPEERRREWVIAGVVAVAALVFILVVL</sequence>
<comment type="caution">
    <text evidence="2">The sequence shown here is derived from an EMBL/GenBank/DDBJ whole genome shotgun (WGS) entry which is preliminary data.</text>
</comment>
<dbReference type="Proteomes" id="UP001157161">
    <property type="component" value="Unassembled WGS sequence"/>
</dbReference>
<evidence type="ECO:0000256" key="1">
    <source>
        <dbReference type="SAM" id="Phobius"/>
    </source>
</evidence>
<reference evidence="2" key="2">
    <citation type="submission" date="2023-02" db="EMBL/GenBank/DDBJ databases">
        <authorList>
            <person name="Sun Q."/>
            <person name="Mori K."/>
        </authorList>
    </citation>
    <scope>NUCLEOTIDE SEQUENCE</scope>
    <source>
        <strain evidence="2">NBRC 112290</strain>
    </source>
</reference>
<evidence type="ECO:0000313" key="3">
    <source>
        <dbReference type="Proteomes" id="UP001157161"/>
    </source>
</evidence>
<keyword evidence="1" id="KW-0812">Transmembrane</keyword>
<gene>
    <name evidence="2" type="ORF">GCM10025875_15980</name>
</gene>
<feature type="transmembrane region" description="Helical" evidence="1">
    <location>
        <begin position="81"/>
        <end position="98"/>
    </location>
</feature>
<accession>A0AA37XE91</accession>
<organism evidence="2 3">
    <name type="scientific">Litorihabitans aurantiacus</name>
    <dbReference type="NCBI Taxonomy" id="1930061"/>
    <lineage>
        <taxon>Bacteria</taxon>
        <taxon>Bacillati</taxon>
        <taxon>Actinomycetota</taxon>
        <taxon>Actinomycetes</taxon>
        <taxon>Micrococcales</taxon>
        <taxon>Beutenbergiaceae</taxon>
        <taxon>Litorihabitans</taxon>
    </lineage>
</organism>
<name>A0AA37XE91_9MICO</name>
<evidence type="ECO:0008006" key="4">
    <source>
        <dbReference type="Google" id="ProtNLM"/>
    </source>
</evidence>
<dbReference type="AlphaFoldDB" id="A0AA37XE91"/>
<proteinExistence type="predicted"/>